<evidence type="ECO:0000259" key="5">
    <source>
        <dbReference type="PROSITE" id="PS51007"/>
    </source>
</evidence>
<dbReference type="Pfam" id="PF13442">
    <property type="entry name" value="Cytochrome_CBB3"/>
    <property type="match status" value="1"/>
</dbReference>
<dbReference type="EMBL" id="CAGS01000152">
    <property type="protein sequence ID" value="CCF83509.1"/>
    <property type="molecule type" value="Genomic_DNA"/>
</dbReference>
<dbReference type="Gene3D" id="1.10.760.10">
    <property type="entry name" value="Cytochrome c-like domain"/>
    <property type="match status" value="1"/>
</dbReference>
<feature type="domain" description="Cytochrome c" evidence="5">
    <location>
        <begin position="100"/>
        <end position="190"/>
    </location>
</feature>
<dbReference type="OrthoDB" id="335174at2"/>
<dbReference type="Proteomes" id="UP000004221">
    <property type="component" value="Unassembled WGS sequence"/>
</dbReference>
<comment type="caution">
    <text evidence="6">The sequence shown here is derived from an EMBL/GenBank/DDBJ whole genome shotgun (WGS) entry which is preliminary data.</text>
</comment>
<gene>
    <name evidence="6" type="ORF">NITHO_2350004</name>
</gene>
<name>I4EFP7_9BACT</name>
<evidence type="ECO:0000313" key="6">
    <source>
        <dbReference type="EMBL" id="CCF83509.1"/>
    </source>
</evidence>
<dbReference type="AlphaFoldDB" id="I4EFP7"/>
<sequence>MRRSARRLAHRVARAARLRPWTSVVVAVLLVGLTVAACNSTATYPIDFFSEMHYQKSWHAQEPPRPDAPQTIVPITGGAVPNYTMDEAKNIPNPVQSNAQSQKLGAQLFAVNCVACHGPNGDGNGRVAGYFKAAKVPPPADLHRADLKAMTDGQLFWVITNGFGGYMPPFGDLITPEQRWALVVHIRQLQGS</sequence>
<dbReference type="InterPro" id="IPR009056">
    <property type="entry name" value="Cyt_c-like_dom"/>
</dbReference>
<keyword evidence="3 4" id="KW-0408">Iron</keyword>
<keyword evidence="2 4" id="KW-0479">Metal-binding</keyword>
<organism evidence="6 7">
    <name type="scientific">Nitrolancea hollandica Lb</name>
    <dbReference type="NCBI Taxonomy" id="1129897"/>
    <lineage>
        <taxon>Bacteria</taxon>
        <taxon>Pseudomonadati</taxon>
        <taxon>Thermomicrobiota</taxon>
        <taxon>Thermomicrobia</taxon>
        <taxon>Sphaerobacterales</taxon>
        <taxon>Sphaerobacterineae</taxon>
        <taxon>Sphaerobacteraceae</taxon>
        <taxon>Nitrolancea</taxon>
    </lineage>
</organism>
<dbReference type="RefSeq" id="WP_008476781.1">
    <property type="nucleotide sequence ID" value="NZ_CAGS01000152.1"/>
</dbReference>
<dbReference type="GO" id="GO:0009055">
    <property type="term" value="F:electron transfer activity"/>
    <property type="evidence" value="ECO:0007669"/>
    <property type="project" value="InterPro"/>
</dbReference>
<dbReference type="GO" id="GO:0046872">
    <property type="term" value="F:metal ion binding"/>
    <property type="evidence" value="ECO:0007669"/>
    <property type="project" value="UniProtKB-KW"/>
</dbReference>
<accession>I4EFP7</accession>
<dbReference type="PANTHER" id="PTHR40394:SF2">
    <property type="entry name" value="QUINOL:CYTOCHROME C OXIDOREDUCTASE MEMBRANE PROTEIN"/>
    <property type="match status" value="1"/>
</dbReference>
<proteinExistence type="predicted"/>
<protein>
    <submittedName>
        <fullName evidence="6">Putative Cytochrome c</fullName>
    </submittedName>
</protein>
<evidence type="ECO:0000256" key="2">
    <source>
        <dbReference type="ARBA" id="ARBA00022723"/>
    </source>
</evidence>
<dbReference type="PROSITE" id="PS51007">
    <property type="entry name" value="CYTC"/>
    <property type="match status" value="1"/>
</dbReference>
<evidence type="ECO:0000256" key="1">
    <source>
        <dbReference type="ARBA" id="ARBA00022617"/>
    </source>
</evidence>
<keyword evidence="1 4" id="KW-0349">Heme</keyword>
<dbReference type="SUPFAM" id="SSF46626">
    <property type="entry name" value="Cytochrome c"/>
    <property type="match status" value="1"/>
</dbReference>
<dbReference type="PANTHER" id="PTHR40394">
    <property type="entry name" value="LIPOPROTEIN-RELATED"/>
    <property type="match status" value="1"/>
</dbReference>
<evidence type="ECO:0000313" key="7">
    <source>
        <dbReference type="Proteomes" id="UP000004221"/>
    </source>
</evidence>
<dbReference type="GO" id="GO:0020037">
    <property type="term" value="F:heme binding"/>
    <property type="evidence" value="ECO:0007669"/>
    <property type="project" value="InterPro"/>
</dbReference>
<evidence type="ECO:0000256" key="3">
    <source>
        <dbReference type="ARBA" id="ARBA00023004"/>
    </source>
</evidence>
<evidence type="ECO:0000256" key="4">
    <source>
        <dbReference type="PROSITE-ProRule" id="PRU00433"/>
    </source>
</evidence>
<keyword evidence="7" id="KW-1185">Reference proteome</keyword>
<reference evidence="6 7" key="1">
    <citation type="journal article" date="2012" name="ISME J.">
        <title>Nitrification expanded: discovery, physiology and genomics of a nitrite-oxidizing bacterium from the phylum Chloroflexi.</title>
        <authorList>
            <person name="Sorokin D.Y."/>
            <person name="Lucker S."/>
            <person name="Vejmelkova D."/>
            <person name="Kostrikina N.A."/>
            <person name="Kleerebezem R."/>
            <person name="Rijpstra W.I."/>
            <person name="Damste J.S."/>
            <person name="Le Paslier D."/>
            <person name="Muyzer G."/>
            <person name="Wagner M."/>
            <person name="van Loosdrecht M.C."/>
            <person name="Daims H."/>
        </authorList>
    </citation>
    <scope>NUCLEOTIDE SEQUENCE [LARGE SCALE GENOMIC DNA]</scope>
    <source>
        <strain evidence="7">none</strain>
    </source>
</reference>
<dbReference type="InterPro" id="IPR036909">
    <property type="entry name" value="Cyt_c-like_dom_sf"/>
</dbReference>